<dbReference type="InterPro" id="IPR021973">
    <property type="entry name" value="SprA-related"/>
</dbReference>
<evidence type="ECO:0008006" key="3">
    <source>
        <dbReference type="Google" id="ProtNLM"/>
    </source>
</evidence>
<comment type="caution">
    <text evidence="2">The sequence shown here is derived from an EMBL/GenBank/DDBJ whole genome shotgun (WGS) entry which is preliminary data.</text>
</comment>
<feature type="compositionally biased region" description="Basic and acidic residues" evidence="1">
    <location>
        <begin position="162"/>
        <end position="180"/>
    </location>
</feature>
<reference evidence="2" key="1">
    <citation type="journal article" date="2020" name="mSystems">
        <title>Genome- and Community-Level Interaction Insights into Carbon Utilization and Element Cycling Functions of Hydrothermarchaeota in Hydrothermal Sediment.</title>
        <authorList>
            <person name="Zhou Z."/>
            <person name="Liu Y."/>
            <person name="Xu W."/>
            <person name="Pan J."/>
            <person name="Luo Z.H."/>
            <person name="Li M."/>
        </authorList>
    </citation>
    <scope>NUCLEOTIDE SEQUENCE [LARGE SCALE GENOMIC DNA]</scope>
    <source>
        <strain evidence="2">HyVt-505</strain>
    </source>
</reference>
<gene>
    <name evidence="2" type="ORF">ENJ65_01195</name>
</gene>
<accession>A0A832J357</accession>
<dbReference type="Proteomes" id="UP000885832">
    <property type="component" value="Unassembled WGS sequence"/>
</dbReference>
<protein>
    <recommendedName>
        <fullName evidence="3">Catalase</fullName>
    </recommendedName>
</protein>
<feature type="compositionally biased region" description="Polar residues" evidence="1">
    <location>
        <begin position="184"/>
        <end position="199"/>
    </location>
</feature>
<evidence type="ECO:0000256" key="1">
    <source>
        <dbReference type="SAM" id="MobiDB-lite"/>
    </source>
</evidence>
<organism evidence="2">
    <name type="scientific">Candidatus Tenderia electrophaga</name>
    <dbReference type="NCBI Taxonomy" id="1748243"/>
    <lineage>
        <taxon>Bacteria</taxon>
        <taxon>Pseudomonadati</taxon>
        <taxon>Pseudomonadota</taxon>
        <taxon>Gammaproteobacteria</taxon>
        <taxon>Candidatus Tenderiales</taxon>
        <taxon>Candidatus Tenderiaceae</taxon>
        <taxon>Candidatus Tenderia</taxon>
    </lineage>
</organism>
<dbReference type="EMBL" id="DRNF01000080">
    <property type="protein sequence ID" value="HHJ80229.1"/>
    <property type="molecule type" value="Genomic_DNA"/>
</dbReference>
<evidence type="ECO:0000313" key="2">
    <source>
        <dbReference type="EMBL" id="HHJ80229.1"/>
    </source>
</evidence>
<sequence length="219" mass="23255">MQISGLSPNIAYRTPLQTQTGETTRSDNKTTEEPSKTNTKETDGKQGTQLTQEAKREVQKLQARDREVRSHEAAHKATGGSLIRGGASYSQQRGPDGKLYAIGGEVSIDTGAVSGDPQATLQKANQVSAAALAPAQPSSQDQAVAASAAMMAAEARQAIAVENREKVEPNEPSEDDKTNETDAETAQQADNPASTETRQYQAVANSFDTTTLPKLDLIV</sequence>
<name>A0A832J357_9GAMM</name>
<feature type="compositionally biased region" description="Basic and acidic residues" evidence="1">
    <location>
        <begin position="24"/>
        <end position="44"/>
    </location>
</feature>
<feature type="region of interest" description="Disordered" evidence="1">
    <location>
        <begin position="157"/>
        <end position="199"/>
    </location>
</feature>
<dbReference type="Pfam" id="PF12118">
    <property type="entry name" value="SprA-related"/>
    <property type="match status" value="1"/>
</dbReference>
<feature type="compositionally biased region" description="Basic and acidic residues" evidence="1">
    <location>
        <begin position="53"/>
        <end position="75"/>
    </location>
</feature>
<dbReference type="AlphaFoldDB" id="A0A832J357"/>
<feature type="region of interest" description="Disordered" evidence="1">
    <location>
        <begin position="1"/>
        <end position="97"/>
    </location>
</feature>
<proteinExistence type="predicted"/>